<keyword evidence="4" id="KW-1185">Reference proteome</keyword>
<evidence type="ECO:0000313" key="4">
    <source>
        <dbReference type="Proteomes" id="UP000838686"/>
    </source>
</evidence>
<comment type="caution">
    <text evidence="3">The sequence shown here is derived from an EMBL/GenBank/DDBJ whole genome shotgun (WGS) entry which is preliminary data.</text>
</comment>
<feature type="domain" description="Nucleoside transporter/FeoB GTPase Gate" evidence="2">
    <location>
        <begin position="50"/>
        <end position="150"/>
    </location>
</feature>
<dbReference type="PANTHER" id="PTHR35793">
    <property type="entry name" value="INNER MEMBRANE PROTEIN YJIG"/>
    <property type="match status" value="1"/>
</dbReference>
<dbReference type="Proteomes" id="UP000838686">
    <property type="component" value="Unassembled WGS sequence"/>
</dbReference>
<keyword evidence="1" id="KW-0812">Transmembrane</keyword>
<evidence type="ECO:0000313" key="3">
    <source>
        <dbReference type="EMBL" id="CAH1210492.1"/>
    </source>
</evidence>
<proteinExistence type="predicted"/>
<evidence type="ECO:0000256" key="1">
    <source>
        <dbReference type="SAM" id="Phobius"/>
    </source>
</evidence>
<feature type="transmembrane region" description="Helical" evidence="1">
    <location>
        <begin position="49"/>
        <end position="68"/>
    </location>
</feature>
<accession>A0ABN8GJB0</accession>
<keyword evidence="1" id="KW-0472">Membrane</keyword>
<feature type="transmembrane region" description="Helical" evidence="1">
    <location>
        <begin position="159"/>
        <end position="179"/>
    </location>
</feature>
<dbReference type="Pfam" id="PF07670">
    <property type="entry name" value="Gate"/>
    <property type="match status" value="1"/>
</dbReference>
<reference evidence="3" key="1">
    <citation type="submission" date="2022-01" db="EMBL/GenBank/DDBJ databases">
        <authorList>
            <person name="Criscuolo A."/>
        </authorList>
    </citation>
    <scope>NUCLEOTIDE SEQUENCE</scope>
    <source>
        <strain evidence="3">CIP111893</strain>
    </source>
</reference>
<dbReference type="InterPro" id="IPR011642">
    <property type="entry name" value="Gate_dom"/>
</dbReference>
<dbReference type="EMBL" id="CAKMMF010000017">
    <property type="protein sequence ID" value="CAH1210492.1"/>
    <property type="molecule type" value="Genomic_DNA"/>
</dbReference>
<evidence type="ECO:0000259" key="2">
    <source>
        <dbReference type="Pfam" id="PF07670"/>
    </source>
</evidence>
<dbReference type="PANTHER" id="PTHR35793:SF2">
    <property type="entry name" value="INNER MEMBRANE PROTEIN YJIG"/>
    <property type="match status" value="1"/>
</dbReference>
<protein>
    <submittedName>
        <fullName evidence="3">Spore maturation protein B</fullName>
    </submittedName>
</protein>
<gene>
    <name evidence="3" type="primary">spmB</name>
    <name evidence="3" type="ORF">PAECIP111893_03241</name>
</gene>
<name>A0ABN8GJB0_9BACL</name>
<sequence length="180" mass="19589">MRSLYEWITALSAWIIPLMIVFIPLYAAFRKVPVYETFLSGAQEGFGTAINIIPHLVGMMVAISMFRASGAMDMLASLIKPLFDQFSIPSEVLPLGMLRPLTGAGSLAFTTELIKTFGPDSMIGRIASTIQGSTDTTLYVLTVYFGAVGIRRSRYALKVGLFSDLVGFIAAIIICLFVFG</sequence>
<feature type="transmembrane region" description="Helical" evidence="1">
    <location>
        <begin position="7"/>
        <end position="29"/>
    </location>
</feature>
<organism evidence="3 4">
    <name type="scientific">Paenibacillus plantiphilus</name>
    <dbReference type="NCBI Taxonomy" id="2905650"/>
    <lineage>
        <taxon>Bacteria</taxon>
        <taxon>Bacillati</taxon>
        <taxon>Bacillota</taxon>
        <taxon>Bacilli</taxon>
        <taxon>Bacillales</taxon>
        <taxon>Paenibacillaceae</taxon>
        <taxon>Paenibacillus</taxon>
    </lineage>
</organism>
<keyword evidence="1" id="KW-1133">Transmembrane helix</keyword>
<dbReference type="InterPro" id="IPR052549">
    <property type="entry name" value="SpmB"/>
</dbReference>